<dbReference type="SUPFAM" id="SSF51294">
    <property type="entry name" value="Hedgehog/intein (Hint) domain"/>
    <property type="match status" value="1"/>
</dbReference>
<evidence type="ECO:0000259" key="1">
    <source>
        <dbReference type="Pfam" id="PF13403"/>
    </source>
</evidence>
<gene>
    <name evidence="2" type="ORF">CAL20_12705</name>
</gene>
<evidence type="ECO:0000313" key="3">
    <source>
        <dbReference type="Proteomes" id="UP000216885"/>
    </source>
</evidence>
<dbReference type="RefSeq" id="WP_094821358.1">
    <property type="nucleotide sequence ID" value="NZ_NEVO01000007.1"/>
</dbReference>
<dbReference type="AlphaFoldDB" id="A0A261U3V4"/>
<dbReference type="OrthoDB" id="8671331at2"/>
<protein>
    <recommendedName>
        <fullName evidence="1">Hedgehog/Intein (Hint) domain-containing protein</fullName>
    </recommendedName>
</protein>
<dbReference type="InterPro" id="IPR028992">
    <property type="entry name" value="Hedgehog/Intein_dom"/>
</dbReference>
<dbReference type="Pfam" id="PF13403">
    <property type="entry name" value="Hint_2"/>
    <property type="match status" value="1"/>
</dbReference>
<dbReference type="InterPro" id="IPR036844">
    <property type="entry name" value="Hint_dom_sf"/>
</dbReference>
<evidence type="ECO:0000313" key="2">
    <source>
        <dbReference type="EMBL" id="OZI56295.1"/>
    </source>
</evidence>
<sequence>MSQSFTFTLPAGSFGYTVYTGTEFSQYTDQVVIKSPITETRTYTVTQDADDGAFSTGDAVDLYEDGVYIGSGTIGGVTGTGILLHVEGGFSATYFTTDLSESYEVGDTFPYSTTDTFPVCFVRGTLIETSSGPVAIEELVPGNQVLGSTGWRTVKWVGWRHYGAFGLRTPEQKARCAPVRIRKDAIADNQPAQDLLVSPWHHLYVDGVLVRAHDLVNGITITQETQVTSVSYYHVELDQFDVVLAHGVYSESWADGGNRDFFQNVDVTALRPEDKQRRMADRPGFKALRQAREIAPIHGRLAQRAGALAPAQRLLNAA</sequence>
<feature type="domain" description="Hedgehog/Intein (Hint)" evidence="1">
    <location>
        <begin position="119"/>
        <end position="256"/>
    </location>
</feature>
<reference evidence="2 3" key="1">
    <citation type="submission" date="2017-05" db="EMBL/GenBank/DDBJ databases">
        <title>Complete and WGS of Bordetella genogroups.</title>
        <authorList>
            <person name="Spilker T."/>
            <person name="LiPuma J."/>
        </authorList>
    </citation>
    <scope>NUCLEOTIDE SEQUENCE [LARGE SCALE GENOMIC DNA]</scope>
    <source>
        <strain evidence="2 3">AU9919</strain>
    </source>
</reference>
<dbReference type="Proteomes" id="UP000216885">
    <property type="component" value="Unassembled WGS sequence"/>
</dbReference>
<dbReference type="Gene3D" id="2.170.16.10">
    <property type="entry name" value="Hedgehog/Intein (Hint) domain"/>
    <property type="match status" value="1"/>
</dbReference>
<organism evidence="2 3">
    <name type="scientific">Bordetella genomosp. 4</name>
    <dbReference type="NCBI Taxonomy" id="463044"/>
    <lineage>
        <taxon>Bacteria</taxon>
        <taxon>Pseudomonadati</taxon>
        <taxon>Pseudomonadota</taxon>
        <taxon>Betaproteobacteria</taxon>
        <taxon>Burkholderiales</taxon>
        <taxon>Alcaligenaceae</taxon>
        <taxon>Bordetella</taxon>
    </lineage>
</organism>
<keyword evidence="3" id="KW-1185">Reference proteome</keyword>
<proteinExistence type="predicted"/>
<name>A0A261U3V4_9BORD</name>
<comment type="caution">
    <text evidence="2">The sequence shown here is derived from an EMBL/GenBank/DDBJ whole genome shotgun (WGS) entry which is preliminary data.</text>
</comment>
<accession>A0A261U3V4</accession>
<dbReference type="EMBL" id="NEVQ01000013">
    <property type="protein sequence ID" value="OZI56295.1"/>
    <property type="molecule type" value="Genomic_DNA"/>
</dbReference>